<evidence type="ECO:0000313" key="1">
    <source>
        <dbReference type="EMBL" id="OMO55912.1"/>
    </source>
</evidence>
<evidence type="ECO:0000313" key="2">
    <source>
        <dbReference type="Proteomes" id="UP000188268"/>
    </source>
</evidence>
<organism evidence="1 2">
    <name type="scientific">Corchorus capsularis</name>
    <name type="common">Jute</name>
    <dbReference type="NCBI Taxonomy" id="210143"/>
    <lineage>
        <taxon>Eukaryota</taxon>
        <taxon>Viridiplantae</taxon>
        <taxon>Streptophyta</taxon>
        <taxon>Embryophyta</taxon>
        <taxon>Tracheophyta</taxon>
        <taxon>Spermatophyta</taxon>
        <taxon>Magnoliopsida</taxon>
        <taxon>eudicotyledons</taxon>
        <taxon>Gunneridae</taxon>
        <taxon>Pentapetalae</taxon>
        <taxon>rosids</taxon>
        <taxon>malvids</taxon>
        <taxon>Malvales</taxon>
        <taxon>Malvaceae</taxon>
        <taxon>Grewioideae</taxon>
        <taxon>Apeibeae</taxon>
        <taxon>Corchorus</taxon>
    </lineage>
</organism>
<sequence>MAQIAPKNCKSQRKKALKKLLCCVRLNSTDTYFSHYN</sequence>
<reference evidence="1 2" key="1">
    <citation type="submission" date="2013-09" db="EMBL/GenBank/DDBJ databases">
        <title>Corchorus capsularis genome sequencing.</title>
        <authorList>
            <person name="Alam M."/>
            <person name="Haque M.S."/>
            <person name="Islam M.S."/>
            <person name="Emdad E.M."/>
            <person name="Islam M.M."/>
            <person name="Ahmed B."/>
            <person name="Halim A."/>
            <person name="Hossen Q.M.M."/>
            <person name="Hossain M.Z."/>
            <person name="Ahmed R."/>
            <person name="Khan M.M."/>
            <person name="Islam R."/>
            <person name="Rashid M.M."/>
            <person name="Khan S.A."/>
            <person name="Rahman M.S."/>
            <person name="Alam M."/>
        </authorList>
    </citation>
    <scope>NUCLEOTIDE SEQUENCE [LARGE SCALE GENOMIC DNA]</scope>
    <source>
        <strain evidence="2">cv. CVL-1</strain>
        <tissue evidence="1">Whole seedling</tissue>
    </source>
</reference>
<comment type="caution">
    <text evidence="1">The sequence shown here is derived from an EMBL/GenBank/DDBJ whole genome shotgun (WGS) entry which is preliminary data.</text>
</comment>
<dbReference type="Gramene" id="OMO55912">
    <property type="protein sequence ID" value="OMO55912"/>
    <property type="gene ID" value="CCACVL1_26925"/>
</dbReference>
<gene>
    <name evidence="1" type="ORF">CCACVL1_26925</name>
</gene>
<accession>A0A1R3GCW8</accession>
<dbReference type="EMBL" id="AWWV01014552">
    <property type="protein sequence ID" value="OMO55912.1"/>
    <property type="molecule type" value="Genomic_DNA"/>
</dbReference>
<name>A0A1R3GCW8_COCAP</name>
<dbReference type="AlphaFoldDB" id="A0A1R3GCW8"/>
<protein>
    <submittedName>
        <fullName evidence="1">Uncharacterized protein</fullName>
    </submittedName>
</protein>
<dbReference type="Proteomes" id="UP000188268">
    <property type="component" value="Unassembled WGS sequence"/>
</dbReference>
<proteinExistence type="predicted"/>
<keyword evidence="2" id="KW-1185">Reference proteome</keyword>